<keyword evidence="3 13" id="KW-0138">CF(0)</keyword>
<dbReference type="Pfam" id="PF00430">
    <property type="entry name" value="ATP-synt_B"/>
    <property type="match status" value="1"/>
</dbReference>
<dbReference type="Gene3D" id="1.20.5.620">
    <property type="entry name" value="F1F0 ATP synthase subunit B, membrane domain"/>
    <property type="match status" value="1"/>
</dbReference>
<dbReference type="InterPro" id="IPR017707">
    <property type="entry name" value="Alt_ATP_synth_F0_bsu"/>
</dbReference>
<dbReference type="NCBIfam" id="TIGR03321">
    <property type="entry name" value="alt_F1F0_F0_B"/>
    <property type="match status" value="1"/>
</dbReference>
<dbReference type="HAMAP" id="MF_01398">
    <property type="entry name" value="ATP_synth_b_bprime"/>
    <property type="match status" value="1"/>
</dbReference>
<evidence type="ECO:0000256" key="10">
    <source>
        <dbReference type="ARBA" id="ARBA00025198"/>
    </source>
</evidence>
<reference evidence="15 16" key="1">
    <citation type="submission" date="2019-09" db="EMBL/GenBank/DDBJ databases">
        <title>Whole-genome sequence of the purple sulfur bacterium Thiohalocapsa marina DSM 19078.</title>
        <authorList>
            <person name="Kyndt J.A."/>
            <person name="Meyer T.E."/>
        </authorList>
    </citation>
    <scope>NUCLEOTIDE SEQUENCE [LARGE SCALE GENOMIC DNA]</scope>
    <source>
        <strain evidence="15 16">DSM 19078</strain>
    </source>
</reference>
<keyword evidence="4 13" id="KW-0812">Transmembrane</keyword>
<accession>A0A5M8FMN6</accession>
<dbReference type="OrthoDB" id="466272at2"/>
<dbReference type="RefSeq" id="WP_150091121.1">
    <property type="nucleotide sequence ID" value="NZ_JBFUOH010000031.1"/>
</dbReference>
<keyword evidence="14" id="KW-0175">Coiled coil</keyword>
<dbReference type="InterPro" id="IPR050059">
    <property type="entry name" value="ATP_synthase_B_chain"/>
</dbReference>
<dbReference type="Pfam" id="PF00213">
    <property type="entry name" value="OSCP"/>
    <property type="match status" value="1"/>
</dbReference>
<organism evidence="15 16">
    <name type="scientific">Thiohalocapsa marina</name>
    <dbReference type="NCBI Taxonomy" id="424902"/>
    <lineage>
        <taxon>Bacteria</taxon>
        <taxon>Pseudomonadati</taxon>
        <taxon>Pseudomonadota</taxon>
        <taxon>Gammaproteobacteria</taxon>
        <taxon>Chromatiales</taxon>
        <taxon>Chromatiaceae</taxon>
        <taxon>Thiohalocapsa</taxon>
    </lineage>
</organism>
<comment type="function">
    <text evidence="11">Component of the F(0) channel, it forms part of the peripheral stalk, linking F(1) to F(0). The b'-subunit is a diverged and duplicated form of b found in plants and photosynthetic bacteria.</text>
</comment>
<evidence type="ECO:0000256" key="7">
    <source>
        <dbReference type="ARBA" id="ARBA00023065"/>
    </source>
</evidence>
<comment type="caution">
    <text evidence="15">The sequence shown here is derived from an EMBL/GenBank/DDBJ whole genome shotgun (WGS) entry which is preliminary data.</text>
</comment>
<protein>
    <recommendedName>
        <fullName evidence="13">ATP synthase subunit b</fullName>
    </recommendedName>
    <alternativeName>
        <fullName evidence="13">ATP synthase F(0) sector subunit b</fullName>
    </alternativeName>
    <alternativeName>
        <fullName evidence="13">ATPase subunit I</fullName>
    </alternativeName>
    <alternativeName>
        <fullName evidence="13">F-type ATPase subunit b</fullName>
        <shortName evidence="13">F-ATPase subunit b</shortName>
    </alternativeName>
</protein>
<dbReference type="CDD" id="cd06503">
    <property type="entry name" value="ATP-synt_Fo_b"/>
    <property type="match status" value="1"/>
</dbReference>
<evidence type="ECO:0000256" key="12">
    <source>
        <dbReference type="ARBA" id="ARBA00037847"/>
    </source>
</evidence>
<sequence length="258" mass="30315">MQIDWLTVAAQILNFLILVYLLKRFLYKPVTAAMAQREERIAQRLRESREREEAAEHEREHLHERLQRLEARREAILDQAREEAEAEHRRLLEQAREEVEQRREHWHEQLRQERRQFLEDLRRHTTEGFQALTRRALRDLADDTLEDSMIRTLIRQLPELEQDTLGDLRTTDRPIEITTSFTLTDAQRQTIEGAVQRHLGGAAELEYRQSPELLCGIELGCGSRRLGWTLADYLDRFEDRLGAALDADHAVAEHAAAD</sequence>
<dbReference type="Proteomes" id="UP000322981">
    <property type="component" value="Unassembled WGS sequence"/>
</dbReference>
<keyword evidence="13" id="KW-1003">Cell membrane</keyword>
<dbReference type="AlphaFoldDB" id="A0A5M8FMN6"/>
<dbReference type="PANTHER" id="PTHR33445:SF2">
    <property type="entry name" value="ATP SYNTHASE SUBUNIT B', CHLOROPLASTIC"/>
    <property type="match status" value="1"/>
</dbReference>
<name>A0A5M8FMN6_9GAMM</name>
<dbReference type="EMBL" id="VWXX01000005">
    <property type="protein sequence ID" value="KAA6186203.1"/>
    <property type="molecule type" value="Genomic_DNA"/>
</dbReference>
<keyword evidence="9 13" id="KW-0066">ATP synthesis</keyword>
<comment type="subcellular location">
    <subcellularLocation>
        <location evidence="13">Cell membrane</location>
        <topology evidence="13">Single-pass membrane protein</topology>
    </subcellularLocation>
    <subcellularLocation>
        <location evidence="12">Endomembrane system</location>
        <topology evidence="12">Single-pass membrane protein</topology>
    </subcellularLocation>
</comment>
<keyword evidence="7 13" id="KW-0406">Ion transport</keyword>
<comment type="subunit">
    <text evidence="13">F-type ATPases have 2 components, F(1) - the catalytic core - and F(0) - the membrane proton channel. F(1) has five subunits: alpha(3), beta(3), gamma(1), delta(1), epsilon(1). F(0) has three main subunits: a(1), b(2) and c(10-14). The alpha and beta chains form an alternating ring which encloses part of the gamma chain. F(1) is attached to F(0) by a central stalk formed by the gamma and epsilon chains, while a peripheral stalk is formed by the delta and b chains.</text>
</comment>
<evidence type="ECO:0000256" key="13">
    <source>
        <dbReference type="HAMAP-Rule" id="MF_01398"/>
    </source>
</evidence>
<evidence type="ECO:0000256" key="9">
    <source>
        <dbReference type="ARBA" id="ARBA00023310"/>
    </source>
</evidence>
<evidence type="ECO:0000256" key="6">
    <source>
        <dbReference type="ARBA" id="ARBA00022989"/>
    </source>
</evidence>
<dbReference type="GO" id="GO:0046933">
    <property type="term" value="F:proton-transporting ATP synthase activity, rotational mechanism"/>
    <property type="evidence" value="ECO:0007669"/>
    <property type="project" value="UniProtKB-UniRule"/>
</dbReference>
<keyword evidence="16" id="KW-1185">Reference proteome</keyword>
<evidence type="ECO:0000313" key="16">
    <source>
        <dbReference type="Proteomes" id="UP000322981"/>
    </source>
</evidence>
<dbReference type="InterPro" id="IPR000711">
    <property type="entry name" value="ATPase_OSCP/dsu"/>
</dbReference>
<dbReference type="InterPro" id="IPR002146">
    <property type="entry name" value="ATP_synth_b/b'su_bac/chlpt"/>
</dbReference>
<feature type="coiled-coil region" evidence="14">
    <location>
        <begin position="35"/>
        <end position="127"/>
    </location>
</feature>
<evidence type="ECO:0000256" key="5">
    <source>
        <dbReference type="ARBA" id="ARBA00022781"/>
    </source>
</evidence>
<proteinExistence type="inferred from homology"/>
<evidence type="ECO:0000256" key="14">
    <source>
        <dbReference type="SAM" id="Coils"/>
    </source>
</evidence>
<comment type="similarity">
    <text evidence="1 13">Belongs to the ATPase B chain family.</text>
</comment>
<evidence type="ECO:0000256" key="11">
    <source>
        <dbReference type="ARBA" id="ARBA00025614"/>
    </source>
</evidence>
<evidence type="ECO:0000256" key="1">
    <source>
        <dbReference type="ARBA" id="ARBA00005513"/>
    </source>
</evidence>
<evidence type="ECO:0000256" key="4">
    <source>
        <dbReference type="ARBA" id="ARBA00022692"/>
    </source>
</evidence>
<keyword evidence="5 13" id="KW-0375">Hydrogen ion transport</keyword>
<dbReference type="GO" id="GO:0046961">
    <property type="term" value="F:proton-transporting ATPase activity, rotational mechanism"/>
    <property type="evidence" value="ECO:0007669"/>
    <property type="project" value="TreeGrafter"/>
</dbReference>
<dbReference type="GO" id="GO:0005886">
    <property type="term" value="C:plasma membrane"/>
    <property type="evidence" value="ECO:0007669"/>
    <property type="project" value="UniProtKB-SubCell"/>
</dbReference>
<dbReference type="GO" id="GO:0045259">
    <property type="term" value="C:proton-transporting ATP synthase complex"/>
    <property type="evidence" value="ECO:0007669"/>
    <property type="project" value="UniProtKB-KW"/>
</dbReference>
<comment type="function">
    <text evidence="10 13">F(1)F(0) ATP synthase produces ATP from ADP in the presence of a proton or sodium gradient. F-type ATPases consist of two structural domains, F(1) containing the extramembraneous catalytic core and F(0) containing the membrane proton channel, linked together by a central stalk and a peripheral stalk. During catalysis, ATP synthesis in the catalytic domain of F(1) is coupled via a rotary mechanism of the central stalk subunits to proton translocation.</text>
</comment>
<evidence type="ECO:0000256" key="8">
    <source>
        <dbReference type="ARBA" id="ARBA00023136"/>
    </source>
</evidence>
<evidence type="ECO:0000256" key="2">
    <source>
        <dbReference type="ARBA" id="ARBA00022448"/>
    </source>
</evidence>
<evidence type="ECO:0000313" key="15">
    <source>
        <dbReference type="EMBL" id="KAA6186203.1"/>
    </source>
</evidence>
<feature type="transmembrane region" description="Helical" evidence="13">
    <location>
        <begin position="6"/>
        <end position="27"/>
    </location>
</feature>
<dbReference type="PANTHER" id="PTHR33445">
    <property type="entry name" value="ATP SYNTHASE SUBUNIT B', CHLOROPLASTIC"/>
    <property type="match status" value="1"/>
</dbReference>
<keyword evidence="6 13" id="KW-1133">Transmembrane helix</keyword>
<keyword evidence="8 13" id="KW-0472">Membrane</keyword>
<dbReference type="GO" id="GO:0012505">
    <property type="term" value="C:endomembrane system"/>
    <property type="evidence" value="ECO:0007669"/>
    <property type="project" value="UniProtKB-SubCell"/>
</dbReference>
<gene>
    <name evidence="13" type="primary">atpF</name>
    <name evidence="15" type="ORF">F2Q65_05170</name>
</gene>
<evidence type="ECO:0000256" key="3">
    <source>
        <dbReference type="ARBA" id="ARBA00022547"/>
    </source>
</evidence>
<keyword evidence="2 13" id="KW-0813">Transport</keyword>